<keyword evidence="6" id="KW-0411">Iron-sulfur</keyword>
<evidence type="ECO:0000256" key="6">
    <source>
        <dbReference type="ARBA" id="ARBA00023014"/>
    </source>
</evidence>
<dbReference type="PANTHER" id="PTHR43551">
    <property type="entry name" value="FUMARATE REDUCTASE IRON-SULFUR SUBUNIT"/>
    <property type="match status" value="1"/>
</dbReference>
<dbReference type="GO" id="GO:0051539">
    <property type="term" value="F:4 iron, 4 sulfur cluster binding"/>
    <property type="evidence" value="ECO:0007669"/>
    <property type="project" value="UniProtKB-KW"/>
</dbReference>
<dbReference type="InterPro" id="IPR017900">
    <property type="entry name" value="4Fe4S_Fe_S_CS"/>
</dbReference>
<dbReference type="EMBL" id="DTMF01000107">
    <property type="protein sequence ID" value="HGF33554.1"/>
    <property type="molecule type" value="Genomic_DNA"/>
</dbReference>
<feature type="domain" description="4Fe-4S ferredoxin-type" evidence="7">
    <location>
        <begin position="20"/>
        <end position="49"/>
    </location>
</feature>
<evidence type="ECO:0000256" key="3">
    <source>
        <dbReference type="ARBA" id="ARBA00022723"/>
    </source>
</evidence>
<dbReference type="Gene3D" id="1.10.1060.10">
    <property type="entry name" value="Alpha-helical ferredoxin"/>
    <property type="match status" value="1"/>
</dbReference>
<gene>
    <name evidence="8" type="ORF">ENW96_04070</name>
</gene>
<keyword evidence="5" id="KW-0408">Iron</keyword>
<evidence type="ECO:0000256" key="5">
    <source>
        <dbReference type="ARBA" id="ARBA00023004"/>
    </source>
</evidence>
<dbReference type="PROSITE" id="PS00198">
    <property type="entry name" value="4FE4S_FER_1"/>
    <property type="match status" value="1"/>
</dbReference>
<dbReference type="InterPro" id="IPR009051">
    <property type="entry name" value="Helical_ferredxn"/>
</dbReference>
<proteinExistence type="predicted"/>
<protein>
    <submittedName>
        <fullName evidence="8">4Fe-4S dicluster domain-containing protein</fullName>
    </submittedName>
</protein>
<keyword evidence="4" id="KW-0249">Electron transport</keyword>
<feature type="domain" description="4Fe-4S ferredoxin-type" evidence="7">
    <location>
        <begin position="67"/>
        <end position="99"/>
    </location>
</feature>
<name>A0A7C3V485_9BACT</name>
<organism evidence="8">
    <name type="scientific">Desulfobacca acetoxidans</name>
    <dbReference type="NCBI Taxonomy" id="60893"/>
    <lineage>
        <taxon>Bacteria</taxon>
        <taxon>Pseudomonadati</taxon>
        <taxon>Thermodesulfobacteriota</taxon>
        <taxon>Desulfobaccia</taxon>
        <taxon>Desulfobaccales</taxon>
        <taxon>Desulfobaccaceae</taxon>
        <taxon>Desulfobacca</taxon>
    </lineage>
</organism>
<accession>A0A7C3V485</accession>
<dbReference type="Pfam" id="PF13183">
    <property type="entry name" value="Fer4_8"/>
    <property type="match status" value="1"/>
</dbReference>
<comment type="caution">
    <text evidence="8">The sequence shown here is derived from an EMBL/GenBank/DDBJ whole genome shotgun (WGS) entry which is preliminary data.</text>
</comment>
<dbReference type="PROSITE" id="PS51379">
    <property type="entry name" value="4FE4S_FER_2"/>
    <property type="match status" value="2"/>
</dbReference>
<reference evidence="8" key="1">
    <citation type="journal article" date="2020" name="mSystems">
        <title>Genome- and Community-Level Interaction Insights into Carbon Utilization and Element Cycling Functions of Hydrothermarchaeota in Hydrothermal Sediment.</title>
        <authorList>
            <person name="Zhou Z."/>
            <person name="Liu Y."/>
            <person name="Xu W."/>
            <person name="Pan J."/>
            <person name="Luo Z.H."/>
            <person name="Li M."/>
        </authorList>
    </citation>
    <scope>NUCLEOTIDE SEQUENCE [LARGE SCALE GENOMIC DNA]</scope>
    <source>
        <strain evidence="8">SpSt-897</strain>
    </source>
</reference>
<dbReference type="PANTHER" id="PTHR43551:SF1">
    <property type="entry name" value="HETERODISULFIDE REDUCTASE"/>
    <property type="match status" value="1"/>
</dbReference>
<evidence type="ECO:0000256" key="4">
    <source>
        <dbReference type="ARBA" id="ARBA00022982"/>
    </source>
</evidence>
<keyword evidence="1" id="KW-0813">Transport</keyword>
<dbReference type="GO" id="GO:0046872">
    <property type="term" value="F:metal ion binding"/>
    <property type="evidence" value="ECO:0007669"/>
    <property type="project" value="UniProtKB-KW"/>
</dbReference>
<keyword evidence="3" id="KW-0479">Metal-binding</keyword>
<evidence type="ECO:0000256" key="2">
    <source>
        <dbReference type="ARBA" id="ARBA00022485"/>
    </source>
</evidence>
<evidence type="ECO:0000313" key="8">
    <source>
        <dbReference type="EMBL" id="HGF33554.1"/>
    </source>
</evidence>
<evidence type="ECO:0000256" key="1">
    <source>
        <dbReference type="ARBA" id="ARBA00022448"/>
    </source>
</evidence>
<sequence length="241" mass="27336">MAEELKEIKISRKNRKIGGIAPELADRCYTCGTCSGGCPATGLVPIEGGTGTWDPRKAIRAIVFGMEQEVIDSKWPWVCTLCGRCQYQCPMGIELMRTFRACRSLRERDKVPGPIHKGTVMNLEKGNNLGIPRDDFLFLLADLGKELEEEGFPGFYVPVDKEGANVIITINSKEPFGEPDDMKFWWKIFYAAKEDWTVSSVNWEGVNWGLFSGDDEAWKEQCRRVIENARRLKCKTILYPE</sequence>
<dbReference type="InterPro" id="IPR017896">
    <property type="entry name" value="4Fe4S_Fe-S-bd"/>
</dbReference>
<evidence type="ECO:0000259" key="7">
    <source>
        <dbReference type="PROSITE" id="PS51379"/>
    </source>
</evidence>
<dbReference type="AlphaFoldDB" id="A0A7C3V485"/>
<keyword evidence="2" id="KW-0004">4Fe-4S</keyword>
<dbReference type="SUPFAM" id="SSF46548">
    <property type="entry name" value="alpha-helical ferredoxin"/>
    <property type="match status" value="1"/>
</dbReference>